<dbReference type="AlphaFoldDB" id="A0A2P2IT60"/>
<name>A0A2P2IT60_RHIMU</name>
<accession>A0A2P2IT60</accession>
<dbReference type="EMBL" id="GGEC01003946">
    <property type="protein sequence ID" value="MBW84429.1"/>
    <property type="molecule type" value="Transcribed_RNA"/>
</dbReference>
<organism evidence="1">
    <name type="scientific">Rhizophora mucronata</name>
    <name type="common">Asiatic mangrove</name>
    <dbReference type="NCBI Taxonomy" id="61149"/>
    <lineage>
        <taxon>Eukaryota</taxon>
        <taxon>Viridiplantae</taxon>
        <taxon>Streptophyta</taxon>
        <taxon>Embryophyta</taxon>
        <taxon>Tracheophyta</taxon>
        <taxon>Spermatophyta</taxon>
        <taxon>Magnoliopsida</taxon>
        <taxon>eudicotyledons</taxon>
        <taxon>Gunneridae</taxon>
        <taxon>Pentapetalae</taxon>
        <taxon>rosids</taxon>
        <taxon>fabids</taxon>
        <taxon>Malpighiales</taxon>
        <taxon>Rhizophoraceae</taxon>
        <taxon>Rhizophora</taxon>
    </lineage>
</organism>
<protein>
    <submittedName>
        <fullName evidence="1">Uncharacterized protein</fullName>
    </submittedName>
</protein>
<sequence>MFNPSMHILVSDSSLKGEMGVLMSTPPLPPTLPPRTSFPFASLRA</sequence>
<proteinExistence type="predicted"/>
<evidence type="ECO:0000313" key="1">
    <source>
        <dbReference type="EMBL" id="MBW84429.1"/>
    </source>
</evidence>
<reference evidence="1" key="1">
    <citation type="submission" date="2018-02" db="EMBL/GenBank/DDBJ databases">
        <title>Rhizophora mucronata_Transcriptome.</title>
        <authorList>
            <person name="Meera S.P."/>
            <person name="Sreeshan A."/>
            <person name="Augustine A."/>
        </authorList>
    </citation>
    <scope>NUCLEOTIDE SEQUENCE</scope>
    <source>
        <tissue evidence="1">Leaf</tissue>
    </source>
</reference>